<reference evidence="3 4" key="1">
    <citation type="submission" date="2014-09" db="EMBL/GenBank/DDBJ databases">
        <authorList>
            <person name="Ellenberger Sabrina"/>
        </authorList>
    </citation>
    <scope>NUCLEOTIDE SEQUENCE [LARGE SCALE GENOMIC DNA]</scope>
    <source>
        <strain evidence="3 4">CBS 412.66</strain>
    </source>
</reference>
<feature type="region of interest" description="Disordered" evidence="2">
    <location>
        <begin position="1"/>
        <end position="28"/>
    </location>
</feature>
<evidence type="ECO:0000313" key="3">
    <source>
        <dbReference type="EMBL" id="CEP20161.1"/>
    </source>
</evidence>
<dbReference type="STRING" id="35722.A0A0B7NNF5"/>
<keyword evidence="1" id="KW-0175">Coiled coil</keyword>
<sequence>MHNSPTTTKNSFVSPRKPTPSRDLNVSYGKRYRLDDGDADPFAASPLIPRISTRDSILSRSSTFSHTNNSNNPFNSRRITSSPQDARRLSTMSFDTQGSLSNTNRLNVLVKSLDDFELFFKQQLRLGSHMKRGDMIELNKQCKQRITLLKQQINQVSEEDITSEDVMKEAQARIIEVFKESENWKGQASNATLHLRELENKMNDMSASYQARLKTLVDELEQSKKLLEIYENQELNDVDTDRVNEKASKTAREDAQKLSDLELKNLELKRDLQQHQAEKKELQSQVKEYSNQLIESEQKIIEYQASLEKAELHASQLNNALHSEIEERAQVKKLESELQSANHKYREAINNADKEIRNLKHDVDVLAKGNQQLQSELDLATAQQSSSISKITAERDDWKRQTREMEAKLDDLSEMCDNLKKTQEQLQSLLEKERNKTHKLKSDLADEQYAVIQLKENVSALLDEKSSLQKQLDLATTHQTESISKVTQDRNNLLGQVDDLTRQLKETNDNIDQMSVRFSQLQSAFDREVDKNEQLSKQQSESHVQLTDERNSLKRRIVDLERQLDISKTAQSEHEQELLQEIQNKASDLHRYSEQLKQLKQCIEELNQDLADKSTRLDRVTSDLEDARLQLQRSKMNEESIVQTKSNLTQRLEETAASLNQVVKEAAARDVEIARLESVRVDTRTQLENALAQHAKLEARIDQLEADLKLKDSVLSEFSQVSQELLEAADYAHKLEAVINRKEKQLAELEQEAQSLIAERDEEVNRIEQTTRQKIDQLQARVESLRNKLALAEKELGERTLENSNLEKANTDLELFSRNLKQALAKYETEMARKTRDMDELQYKYEHERDLVDDLTSQNAKLQEETKLMEHQETEIEARAKKIEKLEDTVNKILSDLATAMEKKRATEERSKHFEEMASKIKAEAQERIHDLEFECAEARRSIDDKERDLQNIRKLLREALRER</sequence>
<dbReference type="Proteomes" id="UP000054107">
    <property type="component" value="Unassembled WGS sequence"/>
</dbReference>
<dbReference type="Gene3D" id="1.10.287.1490">
    <property type="match status" value="1"/>
</dbReference>
<organism evidence="3 4">
    <name type="scientific">Parasitella parasitica</name>
    <dbReference type="NCBI Taxonomy" id="35722"/>
    <lineage>
        <taxon>Eukaryota</taxon>
        <taxon>Fungi</taxon>
        <taxon>Fungi incertae sedis</taxon>
        <taxon>Mucoromycota</taxon>
        <taxon>Mucoromycotina</taxon>
        <taxon>Mucoromycetes</taxon>
        <taxon>Mucorales</taxon>
        <taxon>Mucorineae</taxon>
        <taxon>Mucoraceae</taxon>
        <taxon>Parasitella</taxon>
    </lineage>
</organism>
<dbReference type="OrthoDB" id="2255287at2759"/>
<evidence type="ECO:0000256" key="2">
    <source>
        <dbReference type="SAM" id="MobiDB-lite"/>
    </source>
</evidence>
<feature type="compositionally biased region" description="Low complexity" evidence="2">
    <location>
        <begin position="61"/>
        <end position="78"/>
    </location>
</feature>
<dbReference type="AlphaFoldDB" id="A0A0B7NNF5"/>
<protein>
    <submittedName>
        <fullName evidence="3">Uncharacterized protein</fullName>
    </submittedName>
</protein>
<proteinExistence type="predicted"/>
<accession>A0A0B7NNF5</accession>
<dbReference type="EMBL" id="LN734231">
    <property type="protein sequence ID" value="CEP20161.1"/>
    <property type="molecule type" value="Genomic_DNA"/>
</dbReference>
<evidence type="ECO:0000256" key="1">
    <source>
        <dbReference type="SAM" id="Coils"/>
    </source>
</evidence>
<feature type="coiled-coil region" evidence="1">
    <location>
        <begin position="139"/>
        <end position="963"/>
    </location>
</feature>
<feature type="region of interest" description="Disordered" evidence="2">
    <location>
        <begin position="61"/>
        <end position="87"/>
    </location>
</feature>
<keyword evidence="4" id="KW-1185">Reference proteome</keyword>
<name>A0A0B7NNF5_9FUNG</name>
<feature type="compositionally biased region" description="Polar residues" evidence="2">
    <location>
        <begin position="1"/>
        <end position="13"/>
    </location>
</feature>
<evidence type="ECO:0000313" key="4">
    <source>
        <dbReference type="Proteomes" id="UP000054107"/>
    </source>
</evidence>
<gene>
    <name evidence="3" type="primary">PARPA_14482.1 scaffold 50540</name>
</gene>